<evidence type="ECO:0000313" key="5">
    <source>
        <dbReference type="EMBL" id="QIA91120.1"/>
    </source>
</evidence>
<dbReference type="InterPro" id="IPR027417">
    <property type="entry name" value="P-loop_NTPase"/>
</dbReference>
<sequence>MKTAFNFANMPDKKAKQRNIDLVIPKHINELYNQAFFKHKVGKNTLIGYEEQLKMLDANMYNPGKPNSILIGEAGIGKTALVEQFIYNRSLSDMPIVVVGLNVERLGELEDRIVVSRMRTLLSTMEEIRMATAKENTIPASSFQMVLFIDEIHKLAYYGKTADGSGSGAMNALKEETGRGVFPLIGATTEYEFDKHLAVDDAFSRRFNKIKMFEPTREENVAILKRYIQSLTKEGLFVPVISDQTLLNLVDYSNAYIWNQANPSKSIMILDKAISLCTRDHTQNSENGTIVDEDILKKTFYSEGVKIDTRRNNVQLIIPPKLNEKYNFALKQLENGKNTLLGYEDKLSELGAALKKEQHPSALLVGSPGIGKTALIEQYGYNMSLTDTPIAIISLEIETLGELGRDVMVARLRSILDDLSYIKDTTKQANPNKNFEMVLFVDEVHKLNNYGVIKDGRGSSGAMNALKESLSRGKFPFIGATTQYEYMTNIAPDPAFDRRLGKIVLTEPSEEDVVKILKRQLHDESLPKATDAILKEIVMYSNAYIINQSDPAKSLEMLDKCIGFCREEQDDNMDITHDIVMKAFLSEDYEIDTMVSPKYVYDILAKEIVGQPLALKMLTDTINNSILSKRNYKRPLMTAFLVGTTGVGKTQTAKALAKAFFGRSDALLVLNGGDYVTADSAIEAQHLIGDSVAVNKRQIILIDEIEKSHKSVLDTYMRIIDDGIARDSHNIERSVNSTIVIATSNLGSKIFSGFANDLNLHRQIDPNKLTIDMETTWFRTEMTVRKALQDGDKGMDNGIRPEFLERFSLLIPYFPLAKSAIAIIARHQLEKFQRDIKIICTQSI</sequence>
<geneLocation type="plasmid" evidence="5 6">
    <name>unnamed</name>
</geneLocation>
<dbReference type="CDD" id="cd00009">
    <property type="entry name" value="AAA"/>
    <property type="match status" value="2"/>
</dbReference>
<keyword evidence="1" id="KW-0547">Nucleotide-binding</keyword>
<dbReference type="SMART" id="SM00382">
    <property type="entry name" value="AAA"/>
    <property type="match status" value="3"/>
</dbReference>
<protein>
    <submittedName>
        <fullName evidence="5">AAA family ATPase</fullName>
    </submittedName>
</protein>
<dbReference type="Pfam" id="PF00004">
    <property type="entry name" value="AAA"/>
    <property type="match status" value="2"/>
</dbReference>
<dbReference type="RefSeq" id="WP_163592443.1">
    <property type="nucleotide sequence ID" value="NZ_CP040853.1"/>
</dbReference>
<evidence type="ECO:0000256" key="3">
    <source>
        <dbReference type="ARBA" id="ARBA00025613"/>
    </source>
</evidence>
<dbReference type="InterPro" id="IPR003593">
    <property type="entry name" value="AAA+_ATPase"/>
</dbReference>
<reference evidence="5 6" key="1">
    <citation type="journal article" date="2019" name="Nat. Med.">
        <title>Preventing dysbiosis of the neonatal mouse intestinal microbiome protects against late-onset sepsis.</title>
        <authorList>
            <person name="Singer J.R."/>
            <person name="Blosser E.G."/>
            <person name="Zindl C.L."/>
            <person name="Silberger D.J."/>
            <person name="Conlan S."/>
            <person name="Laufer V.A."/>
            <person name="DiToro D."/>
            <person name="Deming C."/>
            <person name="Kumar R."/>
            <person name="Morrow C.D."/>
            <person name="Segre J.A."/>
            <person name="Gray M.J."/>
            <person name="Randolph D.A."/>
            <person name="Weaver C.T."/>
        </authorList>
    </citation>
    <scope>NUCLEOTIDE SEQUENCE [LARGE SCALE GENOMIC DNA]</scope>
    <source>
        <strain evidence="5 6">V10</strain>
    </source>
</reference>
<evidence type="ECO:0000256" key="1">
    <source>
        <dbReference type="ARBA" id="ARBA00022741"/>
    </source>
</evidence>
<dbReference type="InterPro" id="IPR003959">
    <property type="entry name" value="ATPase_AAA_core"/>
</dbReference>
<dbReference type="GO" id="GO:0005524">
    <property type="term" value="F:ATP binding"/>
    <property type="evidence" value="ECO:0007669"/>
    <property type="project" value="UniProtKB-KW"/>
</dbReference>
<dbReference type="PANTHER" id="PTHR11638:SF18">
    <property type="entry name" value="HEAT SHOCK PROTEIN 104"/>
    <property type="match status" value="1"/>
</dbReference>
<gene>
    <name evidence="5" type="ORF">FEE40_12990</name>
</gene>
<feature type="domain" description="AAA+ ATPase" evidence="4">
    <location>
        <begin position="635"/>
        <end position="765"/>
    </location>
</feature>
<dbReference type="PANTHER" id="PTHR11638">
    <property type="entry name" value="ATP-DEPENDENT CLP PROTEASE"/>
    <property type="match status" value="1"/>
</dbReference>
<name>A0AAE6WL53_9LACO</name>
<feature type="domain" description="AAA+ ATPase" evidence="4">
    <location>
        <begin position="358"/>
        <end position="510"/>
    </location>
</feature>
<organism evidence="5 6">
    <name type="scientific">Ligilactobacillus murinus</name>
    <dbReference type="NCBI Taxonomy" id="1622"/>
    <lineage>
        <taxon>Bacteria</taxon>
        <taxon>Bacillati</taxon>
        <taxon>Bacillota</taxon>
        <taxon>Bacilli</taxon>
        <taxon>Lactobacillales</taxon>
        <taxon>Lactobacillaceae</taxon>
        <taxon>Ligilactobacillus</taxon>
    </lineage>
</organism>
<evidence type="ECO:0000313" key="6">
    <source>
        <dbReference type="Proteomes" id="UP000463931"/>
    </source>
</evidence>
<dbReference type="GO" id="GO:0034605">
    <property type="term" value="P:cellular response to heat"/>
    <property type="evidence" value="ECO:0007669"/>
    <property type="project" value="TreeGrafter"/>
</dbReference>
<dbReference type="GO" id="GO:0016887">
    <property type="term" value="F:ATP hydrolysis activity"/>
    <property type="evidence" value="ECO:0007669"/>
    <property type="project" value="InterPro"/>
</dbReference>
<dbReference type="AlphaFoldDB" id="A0AAE6WL53"/>
<accession>A0AAE6WL53</accession>
<feature type="domain" description="AAA+ ATPase" evidence="4">
    <location>
        <begin position="64"/>
        <end position="213"/>
    </location>
</feature>
<evidence type="ECO:0000256" key="2">
    <source>
        <dbReference type="ARBA" id="ARBA00022840"/>
    </source>
</evidence>
<evidence type="ECO:0000259" key="4">
    <source>
        <dbReference type="SMART" id="SM00382"/>
    </source>
</evidence>
<dbReference type="GO" id="GO:0005737">
    <property type="term" value="C:cytoplasm"/>
    <property type="evidence" value="ECO:0007669"/>
    <property type="project" value="TreeGrafter"/>
</dbReference>
<keyword evidence="5" id="KW-0614">Plasmid</keyword>
<dbReference type="InterPro" id="IPR050130">
    <property type="entry name" value="ClpA_ClpB"/>
</dbReference>
<dbReference type="Gene3D" id="3.40.50.300">
    <property type="entry name" value="P-loop containing nucleotide triphosphate hydrolases"/>
    <property type="match status" value="3"/>
</dbReference>
<dbReference type="SUPFAM" id="SSF52540">
    <property type="entry name" value="P-loop containing nucleoside triphosphate hydrolases"/>
    <property type="match status" value="3"/>
</dbReference>
<dbReference type="PRINTS" id="PR00300">
    <property type="entry name" value="CLPPROTEASEA"/>
</dbReference>
<dbReference type="InterPro" id="IPR001270">
    <property type="entry name" value="ClpA/B"/>
</dbReference>
<dbReference type="EMBL" id="CP040853">
    <property type="protein sequence ID" value="QIA91120.1"/>
    <property type="molecule type" value="Genomic_DNA"/>
</dbReference>
<dbReference type="Proteomes" id="UP000463931">
    <property type="component" value="Plasmid unnamed"/>
</dbReference>
<dbReference type="Pfam" id="PF07724">
    <property type="entry name" value="AAA_2"/>
    <property type="match status" value="1"/>
</dbReference>
<proteinExistence type="predicted"/>
<keyword evidence="2" id="KW-0067">ATP-binding</keyword>
<comment type="function">
    <text evidence="3">Part of a stress-induced multi-chaperone system, it is involved in the recovery of the cell from heat-induced damage, in cooperation with DnaK, DnaJ and GrpE. Acts before DnaK, in the processing of protein aggregates. Protein binding stimulates the ATPase activity; ATP hydrolysis unfolds the denatured protein aggregates, which probably helps expose new hydrophobic binding sites on the surface of ClpB-bound aggregates, contributing to the solubilization and refolding of denatured protein aggregates by DnaK.</text>
</comment>